<evidence type="ECO:0000256" key="2">
    <source>
        <dbReference type="ARBA" id="ARBA00009399"/>
    </source>
</evidence>
<evidence type="ECO:0000256" key="1">
    <source>
        <dbReference type="ARBA" id="ARBA00004141"/>
    </source>
</evidence>
<evidence type="ECO:0000256" key="3">
    <source>
        <dbReference type="ARBA" id="ARBA00022692"/>
    </source>
</evidence>
<dbReference type="PANTHER" id="PTHR38459:SF1">
    <property type="entry name" value="PROPHAGE BACTOPRENOL-LINKED GLUCOSE TRANSLOCASE HOMOLOG"/>
    <property type="match status" value="1"/>
</dbReference>
<dbReference type="EMBL" id="PHQP01000063">
    <property type="protein sequence ID" value="RAV33563.1"/>
    <property type="molecule type" value="Genomic_DNA"/>
</dbReference>
<evidence type="ECO:0000313" key="9">
    <source>
        <dbReference type="Proteomes" id="UP000251047"/>
    </source>
</evidence>
<evidence type="ECO:0000256" key="5">
    <source>
        <dbReference type="ARBA" id="ARBA00023136"/>
    </source>
</evidence>
<sequence length="132" mass="14421">MVKTLSRFGLVGIAGALFDYGSRALLINVSVNPTCARALSYAIGSTVAYLLNSYFTFDGERSSAENRRAIVAYATCFALAVVVDHQVRTLVDLSDKTLLVAWVVSQAVATLVNFLLQSFWVFRRPSSHSINP</sequence>
<proteinExistence type="inferred from homology"/>
<feature type="transmembrane region" description="Helical" evidence="6">
    <location>
        <begin position="69"/>
        <end position="87"/>
    </location>
</feature>
<dbReference type="InterPro" id="IPR007267">
    <property type="entry name" value="GtrA_DPMS_TM"/>
</dbReference>
<dbReference type="OrthoDB" id="3828151at2"/>
<organism evidence="8 9">
    <name type="scientific">Corynebacterium heidelbergense</name>
    <dbReference type="NCBI Taxonomy" id="2055947"/>
    <lineage>
        <taxon>Bacteria</taxon>
        <taxon>Bacillati</taxon>
        <taxon>Actinomycetota</taxon>
        <taxon>Actinomycetes</taxon>
        <taxon>Mycobacteriales</taxon>
        <taxon>Corynebacteriaceae</taxon>
        <taxon>Corynebacterium</taxon>
    </lineage>
</organism>
<dbReference type="RefSeq" id="WP_112769943.1">
    <property type="nucleotide sequence ID" value="NZ_CP063191.1"/>
</dbReference>
<comment type="caution">
    <text evidence="8">The sequence shown here is derived from an EMBL/GenBank/DDBJ whole genome shotgun (WGS) entry which is preliminary data.</text>
</comment>
<keyword evidence="5 6" id="KW-0472">Membrane</keyword>
<evidence type="ECO:0000256" key="4">
    <source>
        <dbReference type="ARBA" id="ARBA00022989"/>
    </source>
</evidence>
<feature type="transmembrane region" description="Helical" evidence="6">
    <location>
        <begin position="99"/>
        <end position="122"/>
    </location>
</feature>
<keyword evidence="3 6" id="KW-0812">Transmembrane</keyword>
<dbReference type="InterPro" id="IPR051401">
    <property type="entry name" value="GtrA_CellWall_Glycosyl"/>
</dbReference>
<evidence type="ECO:0000256" key="6">
    <source>
        <dbReference type="SAM" id="Phobius"/>
    </source>
</evidence>
<dbReference type="GO" id="GO:0005886">
    <property type="term" value="C:plasma membrane"/>
    <property type="evidence" value="ECO:0007669"/>
    <property type="project" value="TreeGrafter"/>
</dbReference>
<dbReference type="PANTHER" id="PTHR38459">
    <property type="entry name" value="PROPHAGE BACTOPRENOL-LINKED GLUCOSE TRANSLOCASE HOMOLOG"/>
    <property type="match status" value="1"/>
</dbReference>
<feature type="domain" description="GtrA/DPMS transmembrane" evidence="7">
    <location>
        <begin position="7"/>
        <end position="122"/>
    </location>
</feature>
<name>A0A364VA62_9CORY</name>
<evidence type="ECO:0000259" key="7">
    <source>
        <dbReference type="Pfam" id="PF04138"/>
    </source>
</evidence>
<dbReference type="Pfam" id="PF04138">
    <property type="entry name" value="GtrA_DPMS_TM"/>
    <property type="match status" value="1"/>
</dbReference>
<evidence type="ECO:0000313" key="8">
    <source>
        <dbReference type="EMBL" id="RAV33563.1"/>
    </source>
</evidence>
<comment type="similarity">
    <text evidence="2">Belongs to the GtrA family.</text>
</comment>
<comment type="subcellular location">
    <subcellularLocation>
        <location evidence="1">Membrane</location>
        <topology evidence="1">Multi-pass membrane protein</topology>
    </subcellularLocation>
</comment>
<reference evidence="8 9" key="1">
    <citation type="journal article" date="2018" name="Syst. Appl. Microbiol.">
        <title>Corynebacterium heidelbergense sp. nov., isolated from the preen glands of Egyptian geese (Alopochen aegyptiacus).</title>
        <authorList>
            <person name="Braun M.S."/>
            <person name="Wang E."/>
            <person name="Zimmermann S."/>
            <person name="Wink M."/>
        </authorList>
    </citation>
    <scope>NUCLEOTIDE SEQUENCE [LARGE SCALE GENOMIC DNA]</scope>
    <source>
        <strain evidence="8 9">DSM 104638</strain>
    </source>
</reference>
<keyword evidence="4 6" id="KW-1133">Transmembrane helix</keyword>
<gene>
    <name evidence="8" type="ORF">CWC39_07855</name>
</gene>
<feature type="transmembrane region" description="Helical" evidence="6">
    <location>
        <begin position="39"/>
        <end position="57"/>
    </location>
</feature>
<dbReference type="Proteomes" id="UP000251047">
    <property type="component" value="Unassembled WGS sequence"/>
</dbReference>
<dbReference type="AlphaFoldDB" id="A0A364VA62"/>
<protein>
    <recommendedName>
        <fullName evidence="7">GtrA/DPMS transmembrane domain-containing protein</fullName>
    </recommendedName>
</protein>
<dbReference type="GO" id="GO:0000271">
    <property type="term" value="P:polysaccharide biosynthetic process"/>
    <property type="evidence" value="ECO:0007669"/>
    <property type="project" value="InterPro"/>
</dbReference>
<accession>A0A364VA62</accession>